<gene>
    <name evidence="4" type="ORF">MNOR_LOCUS4665</name>
</gene>
<dbReference type="Pfam" id="PF06743">
    <property type="entry name" value="FAST_1"/>
    <property type="match status" value="1"/>
</dbReference>
<evidence type="ECO:0000256" key="2">
    <source>
        <dbReference type="ARBA" id="ARBA00023128"/>
    </source>
</evidence>
<dbReference type="AlphaFoldDB" id="A0AAV2PYD9"/>
<evidence type="ECO:0000313" key="4">
    <source>
        <dbReference type="EMBL" id="CAL4065237.1"/>
    </source>
</evidence>
<sequence length="608" mass="69691">MFRLSTNLIPALCREILKTNRISQVARITSSVHNLQLEHKIEDTVDNSVSLEDKQQPELQHKDVPTLLKGAIDNEKTQNSFQTLEKIYSWTQEKKVNYKRDVECNEFYPKFLALLEKRTIGRDPRTVLNALEMLLKLGVPSGNHLIESMETEVLWNVRKVSITLLLQIMTFQINYQKTELQKKVLKETLLTIQRRWVEIKSPAAINTILNHHNLFSLDFLGRIDDQTIEVAETMSAEDLCRTFCHLGNSKRRAAPVLRALAFHIAKHTDTLTPRQLANLLYAMNTLSFPDQVLLDRIASDLISQVAEIERPAIVGNIFTCMGQLRWRNTSLVEVLSEWVEKNLDLCRINDLASFIQTLATISYTPTNSEMLYNAIIPKLNQEDVPRETVWLDIVWSLVTLGIASTEHIASILSSKFINKLPSSTASDHLRMGLRLKLLNINAHAQHLMKEAYSGPTLNLAENKDVIVMQTRSEIKLTKHVQQNLYNFLPPPKYLLENIQTSMGVYVDVELSVDKDGTPIPIQDYTTHFGESESLKPLPDGAFRVALFVWDYKDYTIGTQELLGFNQQAVKLVESVGYKVVNIPYYEYNMRNKTLKNVQYLEKKIKEII</sequence>
<feature type="domain" description="RAP" evidence="3">
    <location>
        <begin position="544"/>
        <end position="602"/>
    </location>
</feature>
<dbReference type="PANTHER" id="PTHR21228:SF69">
    <property type="entry name" value="GH07286P"/>
    <property type="match status" value="1"/>
</dbReference>
<dbReference type="CDD" id="cd23739">
    <property type="entry name" value="TBRG4-like_N"/>
    <property type="match status" value="1"/>
</dbReference>
<keyword evidence="5" id="KW-1185">Reference proteome</keyword>
<accession>A0AAV2PYD9</accession>
<dbReference type="Pfam" id="PF08373">
    <property type="entry name" value="RAP"/>
    <property type="match status" value="1"/>
</dbReference>
<dbReference type="Pfam" id="PF08368">
    <property type="entry name" value="FAST_2"/>
    <property type="match status" value="1"/>
</dbReference>
<evidence type="ECO:0000259" key="3">
    <source>
        <dbReference type="PROSITE" id="PS51286"/>
    </source>
</evidence>
<dbReference type="InterPro" id="IPR013584">
    <property type="entry name" value="RAP"/>
</dbReference>
<dbReference type="GO" id="GO:0003723">
    <property type="term" value="F:RNA binding"/>
    <property type="evidence" value="ECO:0007669"/>
    <property type="project" value="TreeGrafter"/>
</dbReference>
<dbReference type="InterPro" id="IPR013579">
    <property type="entry name" value="FAST_2"/>
</dbReference>
<organism evidence="4 5">
    <name type="scientific">Meganyctiphanes norvegica</name>
    <name type="common">Northern krill</name>
    <name type="synonym">Thysanopoda norvegica</name>
    <dbReference type="NCBI Taxonomy" id="48144"/>
    <lineage>
        <taxon>Eukaryota</taxon>
        <taxon>Metazoa</taxon>
        <taxon>Ecdysozoa</taxon>
        <taxon>Arthropoda</taxon>
        <taxon>Crustacea</taxon>
        <taxon>Multicrustacea</taxon>
        <taxon>Malacostraca</taxon>
        <taxon>Eumalacostraca</taxon>
        <taxon>Eucarida</taxon>
        <taxon>Euphausiacea</taxon>
        <taxon>Euphausiidae</taxon>
        <taxon>Meganyctiphanes</taxon>
    </lineage>
</organism>
<dbReference type="GO" id="GO:0000963">
    <property type="term" value="P:mitochondrial RNA processing"/>
    <property type="evidence" value="ECO:0007669"/>
    <property type="project" value="TreeGrafter"/>
</dbReference>
<dbReference type="PANTHER" id="PTHR21228">
    <property type="entry name" value="FAST LEU-RICH DOMAIN-CONTAINING"/>
    <property type="match status" value="1"/>
</dbReference>
<comment type="caution">
    <text evidence="4">The sequence shown here is derived from an EMBL/GenBank/DDBJ whole genome shotgun (WGS) entry which is preliminary data.</text>
</comment>
<dbReference type="EMBL" id="CAXKWB010001725">
    <property type="protein sequence ID" value="CAL4065237.1"/>
    <property type="molecule type" value="Genomic_DNA"/>
</dbReference>
<name>A0AAV2PYD9_MEGNR</name>
<dbReference type="GO" id="GO:0005759">
    <property type="term" value="C:mitochondrial matrix"/>
    <property type="evidence" value="ECO:0007669"/>
    <property type="project" value="TreeGrafter"/>
</dbReference>
<dbReference type="Proteomes" id="UP001497623">
    <property type="component" value="Unassembled WGS sequence"/>
</dbReference>
<dbReference type="GO" id="GO:0035770">
    <property type="term" value="C:ribonucleoprotein granule"/>
    <property type="evidence" value="ECO:0007669"/>
    <property type="project" value="TreeGrafter"/>
</dbReference>
<keyword evidence="2" id="KW-0496">Mitochondrion</keyword>
<reference evidence="4 5" key="1">
    <citation type="submission" date="2024-05" db="EMBL/GenBank/DDBJ databases">
        <authorList>
            <person name="Wallberg A."/>
        </authorList>
    </citation>
    <scope>NUCLEOTIDE SEQUENCE [LARGE SCALE GENOMIC DNA]</scope>
</reference>
<dbReference type="SMART" id="SM00952">
    <property type="entry name" value="RAP"/>
    <property type="match status" value="1"/>
</dbReference>
<dbReference type="GO" id="GO:0044528">
    <property type="term" value="P:regulation of mitochondrial mRNA stability"/>
    <property type="evidence" value="ECO:0007669"/>
    <property type="project" value="InterPro"/>
</dbReference>
<dbReference type="InterPro" id="IPR010622">
    <property type="entry name" value="FAST_Leu-rich"/>
</dbReference>
<dbReference type="InterPro" id="IPR050870">
    <property type="entry name" value="FAST_kinase"/>
</dbReference>
<dbReference type="PROSITE" id="PS51286">
    <property type="entry name" value="RAP"/>
    <property type="match status" value="1"/>
</dbReference>
<evidence type="ECO:0000313" key="5">
    <source>
        <dbReference type="Proteomes" id="UP001497623"/>
    </source>
</evidence>
<protein>
    <recommendedName>
        <fullName evidence="3">RAP domain-containing protein</fullName>
    </recommendedName>
</protein>
<proteinExistence type="predicted"/>
<comment type="subcellular location">
    <subcellularLocation>
        <location evidence="1">Mitochondrion</location>
    </subcellularLocation>
</comment>
<evidence type="ECO:0000256" key="1">
    <source>
        <dbReference type="ARBA" id="ARBA00004173"/>
    </source>
</evidence>